<dbReference type="SMART" id="SM00343">
    <property type="entry name" value="ZnF_C2HC"/>
    <property type="match status" value="1"/>
</dbReference>
<keyword evidence="1" id="KW-0862">Zinc</keyword>
<dbReference type="GO" id="GO:0008270">
    <property type="term" value="F:zinc ion binding"/>
    <property type="evidence" value="ECO:0007669"/>
    <property type="project" value="UniProtKB-KW"/>
</dbReference>
<comment type="caution">
    <text evidence="3">The sequence shown here is derived from an EMBL/GenBank/DDBJ whole genome shotgun (WGS) entry which is preliminary data.</text>
</comment>
<dbReference type="EMBL" id="ANIX01000980">
    <property type="protein sequence ID" value="ETP22237.1"/>
    <property type="molecule type" value="Genomic_DNA"/>
</dbReference>
<dbReference type="InterPro" id="IPR036875">
    <property type="entry name" value="Znf_CCHC_sf"/>
</dbReference>
<proteinExistence type="predicted"/>
<evidence type="ECO:0000313" key="3">
    <source>
        <dbReference type="EMBL" id="ETP22237.1"/>
    </source>
</evidence>
<dbReference type="InterPro" id="IPR005162">
    <property type="entry name" value="Retrotrans_gag_dom"/>
</dbReference>
<accession>W2XIC1</accession>
<dbReference type="SUPFAM" id="SSF57756">
    <property type="entry name" value="Retrovirus zinc finger-like domains"/>
    <property type="match status" value="1"/>
</dbReference>
<evidence type="ECO:0000256" key="1">
    <source>
        <dbReference type="PROSITE-ProRule" id="PRU00047"/>
    </source>
</evidence>
<name>W2XIC1_PHYNI</name>
<dbReference type="PROSITE" id="PS50158">
    <property type="entry name" value="ZF_CCHC"/>
    <property type="match status" value="1"/>
</dbReference>
<dbReference type="Pfam" id="PF03732">
    <property type="entry name" value="Retrotrans_gag"/>
    <property type="match status" value="1"/>
</dbReference>
<dbReference type="Proteomes" id="UP000018958">
    <property type="component" value="Unassembled WGS sequence"/>
</dbReference>
<sequence>MEQTTTPQTFGELLQLLARQQTEFQAMMQQQYAASEARIDALASRPTAARKHQPPIYQGNLNEDLEVWFFAMEQYYAYYHPQMTEASSQFVTMASTHLGVTPLNWYRQISLECEASGRVKSWTIFKDSMRQRFLPPDSEYRLRERLRALSRHSSLHDYVAEFQNLLIQCTVPISQLELRFHFQQGLKPATANHICEHHPSTLDETIQLAMKFDQAGKRAIMLDKDWQDTATCHRCKKVGHIVPNCPSK</sequence>
<organism evidence="3 4">
    <name type="scientific">Phytophthora nicotianae CJ01A1</name>
    <dbReference type="NCBI Taxonomy" id="1317063"/>
    <lineage>
        <taxon>Eukaryota</taxon>
        <taxon>Sar</taxon>
        <taxon>Stramenopiles</taxon>
        <taxon>Oomycota</taxon>
        <taxon>Peronosporomycetes</taxon>
        <taxon>Peronosporales</taxon>
        <taxon>Peronosporaceae</taxon>
        <taxon>Phytophthora</taxon>
    </lineage>
</organism>
<reference evidence="3 4" key="1">
    <citation type="submission" date="2013-11" db="EMBL/GenBank/DDBJ databases">
        <title>The Genome Sequence of Phytophthora parasitica CJ01A1.</title>
        <authorList>
            <consortium name="The Broad Institute Genomics Platform"/>
            <person name="Russ C."/>
            <person name="Tyler B."/>
            <person name="Panabieres F."/>
            <person name="Shan W."/>
            <person name="Tripathy S."/>
            <person name="Grunwald N."/>
            <person name="Machado M."/>
            <person name="Johnson C.S."/>
            <person name="Walker B."/>
            <person name="Young S.K."/>
            <person name="Zeng Q."/>
            <person name="Gargeya S."/>
            <person name="Fitzgerald M."/>
            <person name="Haas B."/>
            <person name="Abouelleil A."/>
            <person name="Allen A.W."/>
            <person name="Alvarado L."/>
            <person name="Arachchi H.M."/>
            <person name="Berlin A.M."/>
            <person name="Chapman S.B."/>
            <person name="Gainer-Dewar J."/>
            <person name="Goldberg J."/>
            <person name="Griggs A."/>
            <person name="Gujja S."/>
            <person name="Hansen M."/>
            <person name="Howarth C."/>
            <person name="Imamovic A."/>
            <person name="Ireland A."/>
            <person name="Larimer J."/>
            <person name="McCowan C."/>
            <person name="Murphy C."/>
            <person name="Pearson M."/>
            <person name="Poon T.W."/>
            <person name="Priest M."/>
            <person name="Roberts A."/>
            <person name="Saif S."/>
            <person name="Shea T."/>
            <person name="Sisk P."/>
            <person name="Sykes S."/>
            <person name="Wortman J."/>
            <person name="Nusbaum C."/>
            <person name="Birren B."/>
        </authorList>
    </citation>
    <scope>NUCLEOTIDE SEQUENCE [LARGE SCALE GENOMIC DNA]</scope>
    <source>
        <strain evidence="3 4">CJ01A1</strain>
    </source>
</reference>
<evidence type="ECO:0000259" key="2">
    <source>
        <dbReference type="PROSITE" id="PS50158"/>
    </source>
</evidence>
<dbReference type="AlphaFoldDB" id="W2XIC1"/>
<keyword evidence="1" id="KW-0479">Metal-binding</keyword>
<gene>
    <name evidence="3" type="ORF">F441_04398</name>
</gene>
<dbReference type="OrthoDB" id="121393at2759"/>
<protein>
    <recommendedName>
        <fullName evidence="2">CCHC-type domain-containing protein</fullName>
    </recommendedName>
</protein>
<keyword evidence="1" id="KW-0863">Zinc-finger</keyword>
<evidence type="ECO:0000313" key="4">
    <source>
        <dbReference type="Proteomes" id="UP000018958"/>
    </source>
</evidence>
<dbReference type="GO" id="GO:0003676">
    <property type="term" value="F:nucleic acid binding"/>
    <property type="evidence" value="ECO:0007669"/>
    <property type="project" value="InterPro"/>
</dbReference>
<feature type="domain" description="CCHC-type" evidence="2">
    <location>
        <begin position="232"/>
        <end position="247"/>
    </location>
</feature>
<dbReference type="InterPro" id="IPR001878">
    <property type="entry name" value="Znf_CCHC"/>
</dbReference>